<evidence type="ECO:0000256" key="1">
    <source>
        <dbReference type="SAM" id="MobiDB-lite"/>
    </source>
</evidence>
<reference evidence="3 4" key="1">
    <citation type="submission" date="2019-02" db="EMBL/GenBank/DDBJ databases">
        <title>Genome sequencing of the rare red list fungi Hericium alpestre (H. flagellum).</title>
        <authorList>
            <person name="Buettner E."/>
            <person name="Kellner H."/>
        </authorList>
    </citation>
    <scope>NUCLEOTIDE SEQUENCE [LARGE SCALE GENOMIC DNA]</scope>
    <source>
        <strain evidence="3 4">DSM 108284</strain>
    </source>
</reference>
<gene>
    <name evidence="3" type="ORF">EWM64_g2449</name>
</gene>
<keyword evidence="4" id="KW-1185">Reference proteome</keyword>
<dbReference type="Pfam" id="PF10607">
    <property type="entry name" value="CTLH"/>
    <property type="match status" value="1"/>
</dbReference>
<evidence type="ECO:0000313" key="4">
    <source>
        <dbReference type="Proteomes" id="UP000298061"/>
    </source>
</evidence>
<proteinExistence type="predicted"/>
<name>A0A4Z0A6N7_9AGAM</name>
<feature type="domain" description="CRA" evidence="2">
    <location>
        <begin position="46"/>
        <end position="147"/>
    </location>
</feature>
<protein>
    <recommendedName>
        <fullName evidence="2">CRA domain-containing protein</fullName>
    </recommendedName>
</protein>
<dbReference type="EMBL" id="SFCI01000198">
    <property type="protein sequence ID" value="TFY81559.1"/>
    <property type="molecule type" value="Genomic_DNA"/>
</dbReference>
<organism evidence="3 4">
    <name type="scientific">Hericium alpestre</name>
    <dbReference type="NCBI Taxonomy" id="135208"/>
    <lineage>
        <taxon>Eukaryota</taxon>
        <taxon>Fungi</taxon>
        <taxon>Dikarya</taxon>
        <taxon>Basidiomycota</taxon>
        <taxon>Agaricomycotina</taxon>
        <taxon>Agaricomycetes</taxon>
        <taxon>Russulales</taxon>
        <taxon>Hericiaceae</taxon>
        <taxon>Hericium</taxon>
    </lineage>
</organism>
<feature type="compositionally biased region" description="Pro residues" evidence="1">
    <location>
        <begin position="163"/>
        <end position="175"/>
    </location>
</feature>
<dbReference type="SMART" id="SM00757">
    <property type="entry name" value="CRA"/>
    <property type="match status" value="1"/>
</dbReference>
<evidence type="ECO:0000259" key="2">
    <source>
        <dbReference type="SMART" id="SM00757"/>
    </source>
</evidence>
<dbReference type="InterPro" id="IPR024964">
    <property type="entry name" value="CTLH/CRA"/>
</dbReference>
<accession>A0A4Z0A6N7</accession>
<sequence>MPLENRSDHTSPSAIPAAVNSEVTFLAGDSEDPNIRAPSLPADTDAHLERLFRHACELYDCAQMLKDPADRAAYQKELASICGLLAYKVPERSPMAKYLTQSRREQVADEINSAILYNARRPPISYLELYVRYTTVLMNNLNELRVKVPPASSIPAGVRLPPRRQPSPALPPAIAPAPSKGQADKDSADIIPPFDLKQFLSP</sequence>
<comment type="caution">
    <text evidence="3">The sequence shown here is derived from an EMBL/GenBank/DDBJ whole genome shotgun (WGS) entry which is preliminary data.</text>
</comment>
<evidence type="ECO:0000313" key="3">
    <source>
        <dbReference type="EMBL" id="TFY81559.1"/>
    </source>
</evidence>
<dbReference type="OrthoDB" id="8048523at2759"/>
<dbReference type="AlphaFoldDB" id="A0A4Z0A6N7"/>
<dbReference type="InterPro" id="IPR013144">
    <property type="entry name" value="CRA_dom"/>
</dbReference>
<dbReference type="STRING" id="135208.A0A4Z0A6N7"/>
<feature type="region of interest" description="Disordered" evidence="1">
    <location>
        <begin position="155"/>
        <end position="189"/>
    </location>
</feature>
<dbReference type="Proteomes" id="UP000298061">
    <property type="component" value="Unassembled WGS sequence"/>
</dbReference>